<dbReference type="AlphaFoldDB" id="A0AAI9YTQ8"/>
<feature type="compositionally biased region" description="Polar residues" evidence="1">
    <location>
        <begin position="28"/>
        <end position="42"/>
    </location>
</feature>
<dbReference type="RefSeq" id="XP_060311990.1">
    <property type="nucleotide sequence ID" value="XM_060457290.1"/>
</dbReference>
<sequence>ITKGERKVQKGQKGQKRAQRGVELKGSRSVSTETCGNPTTPAECSAGPRRPSRRLLLV</sequence>
<keyword evidence="3" id="KW-1185">Reference proteome</keyword>
<protein>
    <submittedName>
        <fullName evidence="2">Uncharacterized protein</fullName>
    </submittedName>
</protein>
<dbReference type="GeneID" id="85340837"/>
<organism evidence="2 3">
    <name type="scientific">Colletotrichum costaricense</name>
    <dbReference type="NCBI Taxonomy" id="1209916"/>
    <lineage>
        <taxon>Eukaryota</taxon>
        <taxon>Fungi</taxon>
        <taxon>Dikarya</taxon>
        <taxon>Ascomycota</taxon>
        <taxon>Pezizomycotina</taxon>
        <taxon>Sordariomycetes</taxon>
        <taxon>Hypocreomycetidae</taxon>
        <taxon>Glomerellales</taxon>
        <taxon>Glomerellaceae</taxon>
        <taxon>Colletotrichum</taxon>
        <taxon>Colletotrichum acutatum species complex</taxon>
    </lineage>
</organism>
<feature type="compositionally biased region" description="Basic residues" evidence="1">
    <location>
        <begin position="9"/>
        <end position="19"/>
    </location>
</feature>
<dbReference type="Proteomes" id="UP001240678">
    <property type="component" value="Unassembled WGS sequence"/>
</dbReference>
<feature type="non-terminal residue" evidence="2">
    <location>
        <position position="1"/>
    </location>
</feature>
<name>A0AAI9YTQ8_9PEZI</name>
<evidence type="ECO:0000313" key="3">
    <source>
        <dbReference type="Proteomes" id="UP001240678"/>
    </source>
</evidence>
<feature type="region of interest" description="Disordered" evidence="1">
    <location>
        <begin position="1"/>
        <end position="58"/>
    </location>
</feature>
<evidence type="ECO:0000256" key="1">
    <source>
        <dbReference type="SAM" id="MobiDB-lite"/>
    </source>
</evidence>
<reference evidence="2 3" key="1">
    <citation type="submission" date="2016-10" db="EMBL/GenBank/DDBJ databases">
        <title>The genome sequence of Colletotrichum fioriniae PJ7.</title>
        <authorList>
            <person name="Baroncelli R."/>
        </authorList>
    </citation>
    <scope>NUCLEOTIDE SEQUENCE [LARGE SCALE GENOMIC DNA]</scope>
    <source>
        <strain evidence="2 3">IMI 309622</strain>
    </source>
</reference>
<proteinExistence type="predicted"/>
<gene>
    <name evidence="2" type="ORF">CCOS01_09130</name>
</gene>
<comment type="caution">
    <text evidence="2">The sequence shown here is derived from an EMBL/GenBank/DDBJ whole genome shotgun (WGS) entry which is preliminary data.</text>
</comment>
<dbReference type="EMBL" id="MOOE01000009">
    <property type="protein sequence ID" value="KAK1524043.1"/>
    <property type="molecule type" value="Genomic_DNA"/>
</dbReference>
<accession>A0AAI9YTQ8</accession>
<evidence type="ECO:0000313" key="2">
    <source>
        <dbReference type="EMBL" id="KAK1524043.1"/>
    </source>
</evidence>